<evidence type="ECO:0000313" key="1">
    <source>
        <dbReference type="EMBL" id="MBB5781192.1"/>
    </source>
</evidence>
<gene>
    <name evidence="1" type="ORF">HD596_007948</name>
</gene>
<accession>A0A7W9GCD4</accession>
<proteinExistence type="predicted"/>
<dbReference type="EMBL" id="JACHMB010000001">
    <property type="protein sequence ID" value="MBB5781192.1"/>
    <property type="molecule type" value="Genomic_DNA"/>
</dbReference>
<keyword evidence="2" id="KW-1185">Reference proteome</keyword>
<dbReference type="Proteomes" id="UP000579153">
    <property type="component" value="Unassembled WGS sequence"/>
</dbReference>
<evidence type="ECO:0000313" key="2">
    <source>
        <dbReference type="Proteomes" id="UP000579153"/>
    </source>
</evidence>
<comment type="caution">
    <text evidence="1">The sequence shown here is derived from an EMBL/GenBank/DDBJ whole genome shotgun (WGS) entry which is preliminary data.</text>
</comment>
<dbReference type="AlphaFoldDB" id="A0A7W9GCD4"/>
<dbReference type="RefSeq" id="WP_185074533.1">
    <property type="nucleotide sequence ID" value="NZ_JACHMB010000001.1"/>
</dbReference>
<sequence length="104" mass="11444">MESHFEAREGAEPHHQWCLVYDVESSRVVHLHQHLAVSSDAALATEQLAEAALAQVPSGLSRERLAVAHPDPGVELGPDMTYVIDPESGRVTARPDAQTFYETR</sequence>
<organism evidence="1 2">
    <name type="scientific">Nonomuraea jabiensis</name>
    <dbReference type="NCBI Taxonomy" id="882448"/>
    <lineage>
        <taxon>Bacteria</taxon>
        <taxon>Bacillati</taxon>
        <taxon>Actinomycetota</taxon>
        <taxon>Actinomycetes</taxon>
        <taxon>Streptosporangiales</taxon>
        <taxon>Streptosporangiaceae</taxon>
        <taxon>Nonomuraea</taxon>
    </lineage>
</organism>
<protein>
    <submittedName>
        <fullName evidence="1">Uncharacterized protein</fullName>
    </submittedName>
</protein>
<name>A0A7W9GCD4_9ACTN</name>
<reference evidence="1 2" key="1">
    <citation type="submission" date="2020-08" db="EMBL/GenBank/DDBJ databases">
        <title>Sequencing the genomes of 1000 actinobacteria strains.</title>
        <authorList>
            <person name="Klenk H.-P."/>
        </authorList>
    </citation>
    <scope>NUCLEOTIDE SEQUENCE [LARGE SCALE GENOMIC DNA]</scope>
    <source>
        <strain evidence="1 2">DSM 45507</strain>
    </source>
</reference>